<dbReference type="RefSeq" id="WP_132004381.1">
    <property type="nucleotide sequence ID" value="NZ_SMFK01000004.1"/>
</dbReference>
<name>A0A4R5CG41_9FLAO</name>
<gene>
    <name evidence="1" type="ORF">E0F76_08815</name>
</gene>
<accession>A0A4R5CG41</accession>
<organism evidence="1 2">
    <name type="scientific">Flavobacterium cellulosilyticum</name>
    <dbReference type="NCBI Taxonomy" id="2541731"/>
    <lineage>
        <taxon>Bacteria</taxon>
        <taxon>Pseudomonadati</taxon>
        <taxon>Bacteroidota</taxon>
        <taxon>Flavobacteriia</taxon>
        <taxon>Flavobacteriales</taxon>
        <taxon>Flavobacteriaceae</taxon>
        <taxon>Flavobacterium</taxon>
    </lineage>
</organism>
<dbReference type="OrthoDB" id="852102at2"/>
<protein>
    <submittedName>
        <fullName evidence="1">Uncharacterized protein</fullName>
    </submittedName>
</protein>
<comment type="caution">
    <text evidence="1">The sequence shown here is derived from an EMBL/GenBank/DDBJ whole genome shotgun (WGS) entry which is preliminary data.</text>
</comment>
<dbReference type="EMBL" id="SMFK01000004">
    <property type="protein sequence ID" value="TDD97400.1"/>
    <property type="molecule type" value="Genomic_DNA"/>
</dbReference>
<evidence type="ECO:0000313" key="2">
    <source>
        <dbReference type="Proteomes" id="UP000295479"/>
    </source>
</evidence>
<reference evidence="1 2" key="1">
    <citation type="submission" date="2019-03" db="EMBL/GenBank/DDBJ databases">
        <title>Flavobacterium AR-3-4 sp. nov. isolated from arctic soil.</title>
        <authorList>
            <person name="Chaudhary D.K."/>
        </authorList>
    </citation>
    <scope>NUCLEOTIDE SEQUENCE [LARGE SCALE GENOMIC DNA]</scope>
    <source>
        <strain evidence="1 2">AR-3-4</strain>
    </source>
</reference>
<evidence type="ECO:0000313" key="1">
    <source>
        <dbReference type="EMBL" id="TDD97400.1"/>
    </source>
</evidence>
<dbReference type="Proteomes" id="UP000295479">
    <property type="component" value="Unassembled WGS sequence"/>
</dbReference>
<proteinExistence type="predicted"/>
<keyword evidence="2" id="KW-1185">Reference proteome</keyword>
<dbReference type="AlphaFoldDB" id="A0A4R5CG41"/>
<sequence>MRKIILIILILLCTFSCKKKIMPENTLAKEDSLKVKKDAQTKIIAKDTTTSNYWYNENYDGENLIQKGITHPEQFIKNALREKPELIPLKAVLGGTMQFRTIKLLSSEWLIAAFDDGHNQGRGIYRYLLNNKEELEFELLISLGPE</sequence>